<feature type="transmembrane region" description="Helical" evidence="1">
    <location>
        <begin position="27"/>
        <end position="45"/>
    </location>
</feature>
<name>A0AAW7YAU2_9GAMM</name>
<protein>
    <submittedName>
        <fullName evidence="2">Uncharacterized protein</fullName>
    </submittedName>
</protein>
<evidence type="ECO:0000313" key="3">
    <source>
        <dbReference type="Proteomes" id="UP001170624"/>
    </source>
</evidence>
<feature type="transmembrane region" description="Helical" evidence="1">
    <location>
        <begin position="57"/>
        <end position="75"/>
    </location>
</feature>
<evidence type="ECO:0000256" key="1">
    <source>
        <dbReference type="SAM" id="Phobius"/>
    </source>
</evidence>
<comment type="caution">
    <text evidence="2">The sequence shown here is derived from an EMBL/GenBank/DDBJ whole genome shotgun (WGS) entry which is preliminary data.</text>
</comment>
<accession>A0AAW7YAU2</accession>
<dbReference type="Proteomes" id="UP001170624">
    <property type="component" value="Unassembled WGS sequence"/>
</dbReference>
<gene>
    <name evidence="2" type="ORF">Q4568_15260</name>
</gene>
<keyword evidence="1" id="KW-1133">Transmembrane helix</keyword>
<keyword evidence="1" id="KW-0472">Membrane</keyword>
<dbReference type="EMBL" id="JAUOPU010000017">
    <property type="protein sequence ID" value="MDO6543904.1"/>
    <property type="molecule type" value="Genomic_DNA"/>
</dbReference>
<dbReference type="AlphaFoldDB" id="A0AAW7YAU2"/>
<organism evidence="2 3">
    <name type="scientific">Photobacterium sanguinicancri</name>
    <dbReference type="NCBI Taxonomy" id="875932"/>
    <lineage>
        <taxon>Bacteria</taxon>
        <taxon>Pseudomonadati</taxon>
        <taxon>Pseudomonadota</taxon>
        <taxon>Gammaproteobacteria</taxon>
        <taxon>Vibrionales</taxon>
        <taxon>Vibrionaceae</taxon>
        <taxon>Photobacterium</taxon>
    </lineage>
</organism>
<evidence type="ECO:0000313" key="2">
    <source>
        <dbReference type="EMBL" id="MDO6543904.1"/>
    </source>
</evidence>
<feature type="transmembrane region" description="Helical" evidence="1">
    <location>
        <begin position="87"/>
        <end position="109"/>
    </location>
</feature>
<keyword evidence="1" id="KW-0812">Transmembrane</keyword>
<proteinExistence type="predicted"/>
<reference evidence="2" key="1">
    <citation type="submission" date="2023-07" db="EMBL/GenBank/DDBJ databases">
        <title>Genome content predicts the carbon catabolic preferences of heterotrophic bacteria.</title>
        <authorList>
            <person name="Gralka M."/>
        </authorList>
    </citation>
    <scope>NUCLEOTIDE SEQUENCE</scope>
    <source>
        <strain evidence="2">G2M05</strain>
    </source>
</reference>
<sequence>MMLLVPTIAILVLYFYFYGIEGLNFHVISAVVVMAMYLLLFYVASPSGLQYSGSKMGGLYLCLPVMSFGALVFADTDENSHEQKWCFVLGGWFGLLTALSFLVFFKFYYW</sequence>
<dbReference type="RefSeq" id="WP_157072561.1">
    <property type="nucleotide sequence ID" value="NZ_JAUOPU010000017.1"/>
</dbReference>